<dbReference type="Proteomes" id="UP000004080">
    <property type="component" value="Unassembled WGS sequence"/>
</dbReference>
<reference evidence="1 2" key="1">
    <citation type="journal article" date="2012" name="J. Bacteriol.">
        <title>Genome of Bacillus macauensis ZFHKF-1, a Long-Chain-Forming Bacterium.</title>
        <authorList>
            <person name="Cai L."/>
            <person name="Zhang T."/>
        </authorList>
    </citation>
    <scope>NUCLEOTIDE SEQUENCE [LARGE SCALE GENOMIC DNA]</scope>
    <source>
        <strain evidence="1 2">ZFHKF-1</strain>
    </source>
</reference>
<gene>
    <name evidence="1" type="ORF">A374_11970</name>
</gene>
<dbReference type="PANTHER" id="PTHR40045:SF1">
    <property type="entry name" value="YQCI_YCGG FAMILY PROTEIN"/>
    <property type="match status" value="1"/>
</dbReference>
<dbReference type="PATRIC" id="fig|1196324.3.peg.2449"/>
<evidence type="ECO:0008006" key="3">
    <source>
        <dbReference type="Google" id="ProtNLM"/>
    </source>
</evidence>
<dbReference type="PANTHER" id="PTHR40045">
    <property type="entry name" value="YCGG FAMILY PROTEIN"/>
    <property type="match status" value="1"/>
</dbReference>
<evidence type="ECO:0000313" key="1">
    <source>
        <dbReference type="EMBL" id="EIT85014.1"/>
    </source>
</evidence>
<sequence length="244" mass="28951">MSVLYDNESVKMLRANWQVDAYEAFVNKMLHKQEKFPCVPAIQGLLANELRFGFIEHASLETMGTQFAQLLTEYNAIARETGNYAALIVFCGPGKENSIEAYEETFWRLLEETTSLDEVPWPEAIPHDPHHHAWEFCFGQEPYFVYCATPLHEMRQSRYFPYLMFALTPRWVLTQFNENKKRAEKMSKHIRERLVAYDHAPIHPDLNQYGNSDNHEWKQYFLRDDEQRLSKCPFHHLWTEQKQS</sequence>
<dbReference type="Pfam" id="PF08892">
    <property type="entry name" value="YqcI_YcgG"/>
    <property type="match status" value="1"/>
</dbReference>
<dbReference type="OrthoDB" id="112290at2"/>
<proteinExistence type="predicted"/>
<accession>I8AHV8</accession>
<evidence type="ECO:0000313" key="2">
    <source>
        <dbReference type="Proteomes" id="UP000004080"/>
    </source>
</evidence>
<keyword evidence="2" id="KW-1185">Reference proteome</keyword>
<dbReference type="EMBL" id="AKKV01000027">
    <property type="protein sequence ID" value="EIT85014.1"/>
    <property type="molecule type" value="Genomic_DNA"/>
</dbReference>
<dbReference type="RefSeq" id="WP_007202474.1">
    <property type="nucleotide sequence ID" value="NZ_AKKV01000027.1"/>
</dbReference>
<dbReference type="AlphaFoldDB" id="I8AHV8"/>
<name>I8AHV8_9BACL</name>
<organism evidence="1 2">
    <name type="scientific">Fictibacillus macauensis ZFHKF-1</name>
    <dbReference type="NCBI Taxonomy" id="1196324"/>
    <lineage>
        <taxon>Bacteria</taxon>
        <taxon>Bacillati</taxon>
        <taxon>Bacillota</taxon>
        <taxon>Bacilli</taxon>
        <taxon>Bacillales</taxon>
        <taxon>Fictibacillaceae</taxon>
        <taxon>Fictibacillus</taxon>
    </lineage>
</organism>
<protein>
    <recommendedName>
        <fullName evidence="3">YqcI/YcgG family protein</fullName>
    </recommendedName>
</protein>
<comment type="caution">
    <text evidence="1">The sequence shown here is derived from an EMBL/GenBank/DDBJ whole genome shotgun (WGS) entry which is preliminary data.</text>
</comment>
<dbReference type="eggNOG" id="COG3403">
    <property type="taxonomic scope" value="Bacteria"/>
</dbReference>
<dbReference type="STRING" id="1196324.A374_11970"/>
<dbReference type="InterPro" id="IPR014988">
    <property type="entry name" value="Uncharacterised_YqcI/YcgG"/>
</dbReference>